<dbReference type="SUPFAM" id="SSF54534">
    <property type="entry name" value="FKBP-like"/>
    <property type="match status" value="1"/>
</dbReference>
<feature type="domain" description="Transcription elongation factor GreA/GreB C-terminal" evidence="1">
    <location>
        <begin position="53"/>
        <end position="129"/>
    </location>
</feature>
<dbReference type="InterPro" id="IPR029462">
    <property type="entry name" value="Rnk_N"/>
</dbReference>
<dbReference type="GO" id="GO:0070063">
    <property type="term" value="F:RNA polymerase binding"/>
    <property type="evidence" value="ECO:0007669"/>
    <property type="project" value="InterPro"/>
</dbReference>
<sequence>MNRKPSITITSLDAERLEILLDSLPKGGFAGKADLEDELDRAIIVDPKNVPPTVVTMNSTVKFKLMPAGEEFCLTLVYPGSSGPADAPGSTISILAPVGSALLGLSIGDEIQWPRPGGGMLRVRIEEIVYQPERAGEFDL</sequence>
<dbReference type="GO" id="GO:0006354">
    <property type="term" value="P:DNA-templated transcription elongation"/>
    <property type="evidence" value="ECO:0007669"/>
    <property type="project" value="TreeGrafter"/>
</dbReference>
<gene>
    <name evidence="3" type="ORF">SAMN05421830_104219</name>
</gene>
<evidence type="ECO:0000313" key="4">
    <source>
        <dbReference type="Proteomes" id="UP000199581"/>
    </source>
</evidence>
<dbReference type="InterPro" id="IPR036953">
    <property type="entry name" value="GreA/GreB_C_sf"/>
</dbReference>
<protein>
    <submittedName>
        <fullName evidence="3">Regulator of nucleoside diphosphate kinase</fullName>
    </submittedName>
</protein>
<evidence type="ECO:0000259" key="1">
    <source>
        <dbReference type="Pfam" id="PF01272"/>
    </source>
</evidence>
<feature type="domain" description="Regulator of nucleoside diphosphate kinase N-terminal" evidence="2">
    <location>
        <begin position="5"/>
        <end position="45"/>
    </location>
</feature>
<comment type="caution">
    <text evidence="3">The sequence shown here is derived from an EMBL/GenBank/DDBJ whole genome shotgun (WGS) entry which is preliminary data.</text>
</comment>
<keyword evidence="3" id="KW-0808">Transferase</keyword>
<dbReference type="GO" id="GO:0032784">
    <property type="term" value="P:regulation of DNA-templated transcription elongation"/>
    <property type="evidence" value="ECO:0007669"/>
    <property type="project" value="InterPro"/>
</dbReference>
<keyword evidence="3" id="KW-0418">Kinase</keyword>
<name>A0A8G2F7T7_DESNO</name>
<dbReference type="GO" id="GO:0016301">
    <property type="term" value="F:kinase activity"/>
    <property type="evidence" value="ECO:0007669"/>
    <property type="project" value="UniProtKB-KW"/>
</dbReference>
<dbReference type="PANTHER" id="PTHR30437">
    <property type="entry name" value="TRANSCRIPTION ELONGATION FACTOR GREA"/>
    <property type="match status" value="1"/>
</dbReference>
<organism evidence="3 4">
    <name type="scientific">Desulfomicrobium norvegicum (strain DSM 1741 / NCIMB 8310)</name>
    <name type="common">Desulfovibrio baculatus (strain Norway 4)</name>
    <name type="synonym">Desulfovibrio desulfuricans (strain Norway 4)</name>
    <dbReference type="NCBI Taxonomy" id="52561"/>
    <lineage>
        <taxon>Bacteria</taxon>
        <taxon>Pseudomonadati</taxon>
        <taxon>Thermodesulfobacteriota</taxon>
        <taxon>Desulfovibrionia</taxon>
        <taxon>Desulfovibrionales</taxon>
        <taxon>Desulfomicrobiaceae</taxon>
        <taxon>Desulfomicrobium</taxon>
    </lineage>
</organism>
<dbReference type="NCBIfam" id="NF004396">
    <property type="entry name" value="PRK05753.1"/>
    <property type="match status" value="1"/>
</dbReference>
<dbReference type="Gene3D" id="1.10.286.20">
    <property type="match status" value="1"/>
</dbReference>
<evidence type="ECO:0000313" key="3">
    <source>
        <dbReference type="EMBL" id="SFL65433.1"/>
    </source>
</evidence>
<dbReference type="InterPro" id="IPR001437">
    <property type="entry name" value="Tscrpt_elong_fac_GreA/B_C"/>
</dbReference>
<dbReference type="PANTHER" id="PTHR30437:SF5">
    <property type="entry name" value="REGULATOR OF NUCLEOSIDE DIPHOSPHATE KINASE"/>
    <property type="match status" value="1"/>
</dbReference>
<dbReference type="EMBL" id="FOTO01000004">
    <property type="protein sequence ID" value="SFL65433.1"/>
    <property type="molecule type" value="Genomic_DNA"/>
</dbReference>
<dbReference type="FunFam" id="3.10.50.30:FF:000002">
    <property type="entry name" value="Regulator of nucleoside diphosphate kinase"/>
    <property type="match status" value="1"/>
</dbReference>
<dbReference type="Gene3D" id="3.10.50.30">
    <property type="entry name" value="Transcription elongation factor, GreA/GreB, C-terminal domain"/>
    <property type="match status" value="1"/>
</dbReference>
<dbReference type="Proteomes" id="UP000199581">
    <property type="component" value="Unassembled WGS sequence"/>
</dbReference>
<proteinExistence type="predicted"/>
<dbReference type="Pfam" id="PF14760">
    <property type="entry name" value="Rnk_N"/>
    <property type="match status" value="1"/>
</dbReference>
<dbReference type="InterPro" id="IPR023459">
    <property type="entry name" value="Tscrpt_elong_fac_GreA/B_fam"/>
</dbReference>
<dbReference type="OrthoDB" id="192847at2"/>
<keyword evidence="4" id="KW-1185">Reference proteome</keyword>
<dbReference type="Pfam" id="PF01272">
    <property type="entry name" value="GreA_GreB"/>
    <property type="match status" value="1"/>
</dbReference>
<dbReference type="GO" id="GO:0003677">
    <property type="term" value="F:DNA binding"/>
    <property type="evidence" value="ECO:0007669"/>
    <property type="project" value="InterPro"/>
</dbReference>
<reference evidence="3 4" key="1">
    <citation type="submission" date="2016-10" db="EMBL/GenBank/DDBJ databases">
        <authorList>
            <person name="Varghese N."/>
            <person name="Submissions S."/>
        </authorList>
    </citation>
    <scope>NUCLEOTIDE SEQUENCE [LARGE SCALE GENOMIC DNA]</scope>
    <source>
        <strain evidence="3 4">DSM 1741</strain>
    </source>
</reference>
<dbReference type="RefSeq" id="WP_092191306.1">
    <property type="nucleotide sequence ID" value="NZ_FOTO01000004.1"/>
</dbReference>
<accession>A0A8G2F7T7</accession>
<evidence type="ECO:0000259" key="2">
    <source>
        <dbReference type="Pfam" id="PF14760"/>
    </source>
</evidence>
<dbReference type="AlphaFoldDB" id="A0A8G2F7T7"/>